<dbReference type="EC" id="3.6.4.13" evidence="5"/>
<dbReference type="AlphaFoldDB" id="A0A9P4S2G9"/>
<feature type="domain" description="Helicase C-terminal" evidence="8">
    <location>
        <begin position="265"/>
        <end position="428"/>
    </location>
</feature>
<evidence type="ECO:0000256" key="4">
    <source>
        <dbReference type="ARBA" id="ARBA00022884"/>
    </source>
</evidence>
<dbReference type="EMBL" id="MU006113">
    <property type="protein sequence ID" value="KAF2834889.1"/>
    <property type="molecule type" value="Genomic_DNA"/>
</dbReference>
<keyword evidence="10" id="KW-1185">Reference proteome</keyword>
<keyword evidence="5 9" id="KW-0347">Helicase</keyword>
<feature type="compositionally biased region" description="Polar residues" evidence="6">
    <location>
        <begin position="510"/>
        <end position="544"/>
    </location>
</feature>
<evidence type="ECO:0000313" key="10">
    <source>
        <dbReference type="Proteomes" id="UP000799429"/>
    </source>
</evidence>
<evidence type="ECO:0000259" key="7">
    <source>
        <dbReference type="PROSITE" id="PS51192"/>
    </source>
</evidence>
<feature type="domain" description="Helicase ATP-binding" evidence="7">
    <location>
        <begin position="51"/>
        <end position="234"/>
    </location>
</feature>
<dbReference type="InterPro" id="IPR001650">
    <property type="entry name" value="Helicase_C-like"/>
</dbReference>
<dbReference type="CDD" id="cd18787">
    <property type="entry name" value="SF2_C_DEAD"/>
    <property type="match status" value="1"/>
</dbReference>
<keyword evidence="1 5" id="KW-0547">Nucleotide-binding</keyword>
<comment type="caution">
    <text evidence="9">The sequence shown here is derived from an EMBL/GenBank/DDBJ whole genome shotgun (WGS) entry which is preliminary data.</text>
</comment>
<evidence type="ECO:0000313" key="9">
    <source>
        <dbReference type="EMBL" id="KAF2834889.1"/>
    </source>
</evidence>
<dbReference type="Proteomes" id="UP000799429">
    <property type="component" value="Unassembled WGS sequence"/>
</dbReference>
<dbReference type="GO" id="GO:0005524">
    <property type="term" value="F:ATP binding"/>
    <property type="evidence" value="ECO:0007669"/>
    <property type="project" value="UniProtKB-UniRule"/>
</dbReference>
<dbReference type="SUPFAM" id="SSF52540">
    <property type="entry name" value="P-loop containing nucleoside triphosphate hydrolases"/>
    <property type="match status" value="1"/>
</dbReference>
<gene>
    <name evidence="9" type="ORF">M501DRAFT_943086</name>
</gene>
<organism evidence="9 10">
    <name type="scientific">Patellaria atrata CBS 101060</name>
    <dbReference type="NCBI Taxonomy" id="1346257"/>
    <lineage>
        <taxon>Eukaryota</taxon>
        <taxon>Fungi</taxon>
        <taxon>Dikarya</taxon>
        <taxon>Ascomycota</taxon>
        <taxon>Pezizomycotina</taxon>
        <taxon>Dothideomycetes</taxon>
        <taxon>Dothideomycetes incertae sedis</taxon>
        <taxon>Patellariales</taxon>
        <taxon>Patellariaceae</taxon>
        <taxon>Patellaria</taxon>
    </lineage>
</organism>
<dbReference type="InterPro" id="IPR011545">
    <property type="entry name" value="DEAD/DEAH_box_helicase_dom"/>
</dbReference>
<dbReference type="PROSITE" id="PS51194">
    <property type="entry name" value="HELICASE_CTER"/>
    <property type="match status" value="1"/>
</dbReference>
<comment type="catalytic activity">
    <reaction evidence="5">
        <text>ATP + H2O = ADP + phosphate + H(+)</text>
        <dbReference type="Rhea" id="RHEA:13065"/>
        <dbReference type="ChEBI" id="CHEBI:15377"/>
        <dbReference type="ChEBI" id="CHEBI:15378"/>
        <dbReference type="ChEBI" id="CHEBI:30616"/>
        <dbReference type="ChEBI" id="CHEBI:43474"/>
        <dbReference type="ChEBI" id="CHEBI:456216"/>
        <dbReference type="EC" id="3.6.4.13"/>
    </reaction>
</comment>
<dbReference type="GO" id="GO:0003723">
    <property type="term" value="F:RNA binding"/>
    <property type="evidence" value="ECO:0007669"/>
    <property type="project" value="UniProtKB-UniRule"/>
</dbReference>
<evidence type="ECO:0000256" key="3">
    <source>
        <dbReference type="ARBA" id="ARBA00022840"/>
    </source>
</evidence>
<dbReference type="Gene3D" id="3.40.50.300">
    <property type="entry name" value="P-loop containing nucleotide triphosphate hydrolases"/>
    <property type="match status" value="2"/>
</dbReference>
<dbReference type="Pfam" id="PF00271">
    <property type="entry name" value="Helicase_C"/>
    <property type="match status" value="1"/>
</dbReference>
<dbReference type="PROSITE" id="PS51192">
    <property type="entry name" value="HELICASE_ATP_BIND_1"/>
    <property type="match status" value="1"/>
</dbReference>
<dbReference type="SMART" id="SM00487">
    <property type="entry name" value="DEXDc"/>
    <property type="match status" value="1"/>
</dbReference>
<dbReference type="Pfam" id="PF00270">
    <property type="entry name" value="DEAD"/>
    <property type="match status" value="1"/>
</dbReference>
<evidence type="ECO:0000256" key="2">
    <source>
        <dbReference type="ARBA" id="ARBA00022801"/>
    </source>
</evidence>
<reference evidence="9" key="1">
    <citation type="journal article" date="2020" name="Stud. Mycol.">
        <title>101 Dothideomycetes genomes: a test case for predicting lifestyles and emergence of pathogens.</title>
        <authorList>
            <person name="Haridas S."/>
            <person name="Albert R."/>
            <person name="Binder M."/>
            <person name="Bloem J."/>
            <person name="Labutti K."/>
            <person name="Salamov A."/>
            <person name="Andreopoulos B."/>
            <person name="Baker S."/>
            <person name="Barry K."/>
            <person name="Bills G."/>
            <person name="Bluhm B."/>
            <person name="Cannon C."/>
            <person name="Castanera R."/>
            <person name="Culley D."/>
            <person name="Daum C."/>
            <person name="Ezra D."/>
            <person name="Gonzalez J."/>
            <person name="Henrissat B."/>
            <person name="Kuo A."/>
            <person name="Liang C."/>
            <person name="Lipzen A."/>
            <person name="Lutzoni F."/>
            <person name="Magnuson J."/>
            <person name="Mondo S."/>
            <person name="Nolan M."/>
            <person name="Ohm R."/>
            <person name="Pangilinan J."/>
            <person name="Park H.-J."/>
            <person name="Ramirez L."/>
            <person name="Alfaro M."/>
            <person name="Sun H."/>
            <person name="Tritt A."/>
            <person name="Yoshinaga Y."/>
            <person name="Zwiers L.-H."/>
            <person name="Turgeon B."/>
            <person name="Goodwin S."/>
            <person name="Spatafora J."/>
            <person name="Crous P."/>
            <person name="Grigoriev I."/>
        </authorList>
    </citation>
    <scope>NUCLEOTIDE SEQUENCE</scope>
    <source>
        <strain evidence="9">CBS 101060</strain>
    </source>
</reference>
<keyword evidence="4 5" id="KW-0694">RNA-binding</keyword>
<dbReference type="PANTHER" id="PTHR24031">
    <property type="entry name" value="RNA HELICASE"/>
    <property type="match status" value="1"/>
</dbReference>
<evidence type="ECO:0000256" key="6">
    <source>
        <dbReference type="SAM" id="MobiDB-lite"/>
    </source>
</evidence>
<proteinExistence type="inferred from homology"/>
<protein>
    <recommendedName>
        <fullName evidence="5">ATP-dependent RNA helicase</fullName>
        <ecNumber evidence="5">3.6.4.13</ecNumber>
    </recommendedName>
</protein>
<feature type="compositionally biased region" description="Basic and acidic residues" evidence="6">
    <location>
        <begin position="566"/>
        <end position="577"/>
    </location>
</feature>
<evidence type="ECO:0000259" key="8">
    <source>
        <dbReference type="PROSITE" id="PS51194"/>
    </source>
</evidence>
<name>A0A9P4S2G9_9PEZI</name>
<dbReference type="GO" id="GO:0003724">
    <property type="term" value="F:RNA helicase activity"/>
    <property type="evidence" value="ECO:0007669"/>
    <property type="project" value="UniProtKB-EC"/>
</dbReference>
<comment type="similarity">
    <text evidence="5">Belongs to the DEAD box helicase family.</text>
</comment>
<dbReference type="InterPro" id="IPR027417">
    <property type="entry name" value="P-loop_NTPase"/>
</dbReference>
<sequence length="583" mass="64632">MSEAAYSTSSLRERNAQPYKSMAGKLHPELLASLDAMSFEYMTPVQEKVLTGMSDFRADLLVQAKTGTGKTVAFLLPALQTLLISPYFPPGQVAILVISPTRELALQIAKECNQLTSKLSKRIECHTAFGGTARAANMNKFLKGFPTVLVVTPGRLKDYLTDPKAASKLWDIRTLILDEADTMLERGFLQDVKEILKALPPKREHHWQGMCFSATIPQKIRDVLNTVLDPNYVKISTFDEQDTPTIDTIAQYCVVMPSVEDTFTTLKSLIDSENDKGAAKIIVFGVTANMVALFANFFSSGLTTLKVSELHSRLNQNARTRTTDEFKAATSGIMFASDVIGRGMDFPNVDLVIQVGLPTSGEQYIHRVGRTGRAGNEGRAVLLLTERESFFPRVNKQLPIQQHPNQADIVNNRVNYASLIETAMNQVDEKVKQRAYSAYIGFFAGSGILKQVRLDKEGLVAMANELAIKGMHCPEPPPMEKRIVGKMGLKGVKGFNYATADEQPFRTRKQIQQQSNQPPRTREQNQQQSNQLLRTFTEAASRTASAGVKKPAATKTSGTKRGRRRQDRDEELFRRADQGAPPG</sequence>
<dbReference type="SMART" id="SM00490">
    <property type="entry name" value="HELICc"/>
    <property type="match status" value="1"/>
</dbReference>
<keyword evidence="3 5" id="KW-0067">ATP-binding</keyword>
<dbReference type="InterPro" id="IPR014001">
    <property type="entry name" value="Helicase_ATP-bd"/>
</dbReference>
<dbReference type="GO" id="GO:0016787">
    <property type="term" value="F:hydrolase activity"/>
    <property type="evidence" value="ECO:0007669"/>
    <property type="project" value="UniProtKB-KW"/>
</dbReference>
<comment type="domain">
    <text evidence="5">The Q motif is unique to and characteristic of the DEAD box family of RNA helicases and controls ATP binding and hydrolysis.</text>
</comment>
<dbReference type="OrthoDB" id="193716at2759"/>
<evidence type="ECO:0000256" key="5">
    <source>
        <dbReference type="RuleBase" id="RU365068"/>
    </source>
</evidence>
<keyword evidence="2 5" id="KW-0378">Hydrolase</keyword>
<evidence type="ECO:0000256" key="1">
    <source>
        <dbReference type="ARBA" id="ARBA00022741"/>
    </source>
</evidence>
<accession>A0A9P4S2G9</accession>
<comment type="function">
    <text evidence="5">RNA helicase.</text>
</comment>
<feature type="region of interest" description="Disordered" evidence="6">
    <location>
        <begin position="498"/>
        <end position="583"/>
    </location>
</feature>